<evidence type="ECO:0000313" key="3">
    <source>
        <dbReference type="EMBL" id="KAK4799975.1"/>
    </source>
</evidence>
<dbReference type="InterPro" id="IPR002885">
    <property type="entry name" value="PPR_rpt"/>
</dbReference>
<dbReference type="GO" id="GO:0009451">
    <property type="term" value="P:RNA modification"/>
    <property type="evidence" value="ECO:0007669"/>
    <property type="project" value="InterPro"/>
</dbReference>
<dbReference type="AlphaFoldDB" id="A0AAN7MQU6"/>
<keyword evidence="4" id="KW-1185">Reference proteome</keyword>
<feature type="repeat" description="PPR" evidence="2">
    <location>
        <begin position="22"/>
        <end position="56"/>
    </location>
</feature>
<dbReference type="Proteomes" id="UP001346149">
    <property type="component" value="Unassembled WGS sequence"/>
</dbReference>
<organism evidence="3 4">
    <name type="scientific">Trapa natans</name>
    <name type="common">Water chestnut</name>
    <dbReference type="NCBI Taxonomy" id="22666"/>
    <lineage>
        <taxon>Eukaryota</taxon>
        <taxon>Viridiplantae</taxon>
        <taxon>Streptophyta</taxon>
        <taxon>Embryophyta</taxon>
        <taxon>Tracheophyta</taxon>
        <taxon>Spermatophyta</taxon>
        <taxon>Magnoliopsida</taxon>
        <taxon>eudicotyledons</taxon>
        <taxon>Gunneridae</taxon>
        <taxon>Pentapetalae</taxon>
        <taxon>rosids</taxon>
        <taxon>malvids</taxon>
        <taxon>Myrtales</taxon>
        <taxon>Lythraceae</taxon>
        <taxon>Trapa</taxon>
    </lineage>
</organism>
<sequence length="127" mass="14006">MYLKCGLLEDAEKFFGEIPLGNVVSWIAMITGYGKHGLGKEAVNSFNKMQSENIKPDAVYLAVLTACSHSGLLEESQEILLRLCCDSMVKPQVEHFSCMVDVLGRSGWVQEAKNIIECMPIRPNAGI</sequence>
<dbReference type="EMBL" id="JAXQNO010000004">
    <property type="protein sequence ID" value="KAK4799975.1"/>
    <property type="molecule type" value="Genomic_DNA"/>
</dbReference>
<evidence type="ECO:0000313" key="4">
    <source>
        <dbReference type="Proteomes" id="UP001346149"/>
    </source>
</evidence>
<dbReference type="GO" id="GO:0003723">
    <property type="term" value="F:RNA binding"/>
    <property type="evidence" value="ECO:0007669"/>
    <property type="project" value="InterPro"/>
</dbReference>
<accession>A0AAN7MQU6</accession>
<protein>
    <recommendedName>
        <fullName evidence="5">Pentatricopeptide repeat-containing protein</fullName>
    </recommendedName>
</protein>
<dbReference type="InterPro" id="IPR046960">
    <property type="entry name" value="PPR_At4g14850-like_plant"/>
</dbReference>
<name>A0AAN7MQU6_TRANT</name>
<evidence type="ECO:0000256" key="2">
    <source>
        <dbReference type="PROSITE-ProRule" id="PRU00708"/>
    </source>
</evidence>
<comment type="caution">
    <text evidence="3">The sequence shown here is derived from an EMBL/GenBank/DDBJ whole genome shotgun (WGS) entry which is preliminary data.</text>
</comment>
<dbReference type="PANTHER" id="PTHR47926">
    <property type="entry name" value="PENTATRICOPEPTIDE REPEAT-CONTAINING PROTEIN"/>
    <property type="match status" value="1"/>
</dbReference>
<dbReference type="Pfam" id="PF01535">
    <property type="entry name" value="PPR"/>
    <property type="match status" value="2"/>
</dbReference>
<keyword evidence="1" id="KW-0677">Repeat</keyword>
<proteinExistence type="predicted"/>
<evidence type="ECO:0008006" key="5">
    <source>
        <dbReference type="Google" id="ProtNLM"/>
    </source>
</evidence>
<evidence type="ECO:0000256" key="1">
    <source>
        <dbReference type="ARBA" id="ARBA00022737"/>
    </source>
</evidence>
<dbReference type="InterPro" id="IPR011990">
    <property type="entry name" value="TPR-like_helical_dom_sf"/>
</dbReference>
<dbReference type="PANTHER" id="PTHR47926:SF504">
    <property type="entry name" value="(WILD MALAYSIAN BANANA) HYPOTHETICAL PROTEIN"/>
    <property type="match status" value="1"/>
</dbReference>
<dbReference type="PROSITE" id="PS51375">
    <property type="entry name" value="PPR"/>
    <property type="match status" value="1"/>
</dbReference>
<gene>
    <name evidence="3" type="ORF">SAY86_025340</name>
</gene>
<reference evidence="3 4" key="1">
    <citation type="journal article" date="2023" name="Hortic Res">
        <title>Pangenome of water caltrop reveals structural variations and asymmetric subgenome divergence after allopolyploidization.</title>
        <authorList>
            <person name="Zhang X."/>
            <person name="Chen Y."/>
            <person name="Wang L."/>
            <person name="Yuan Y."/>
            <person name="Fang M."/>
            <person name="Shi L."/>
            <person name="Lu R."/>
            <person name="Comes H.P."/>
            <person name="Ma Y."/>
            <person name="Chen Y."/>
            <person name="Huang G."/>
            <person name="Zhou Y."/>
            <person name="Zheng Z."/>
            <person name="Qiu Y."/>
        </authorList>
    </citation>
    <scope>NUCLEOTIDE SEQUENCE [LARGE SCALE GENOMIC DNA]</scope>
    <source>
        <strain evidence="3">F231</strain>
    </source>
</reference>
<dbReference type="Gene3D" id="1.25.40.10">
    <property type="entry name" value="Tetratricopeptide repeat domain"/>
    <property type="match status" value="1"/>
</dbReference>
<dbReference type="Pfam" id="PF13041">
    <property type="entry name" value="PPR_2"/>
    <property type="match status" value="1"/>
</dbReference>
<dbReference type="NCBIfam" id="TIGR00756">
    <property type="entry name" value="PPR"/>
    <property type="match status" value="1"/>
</dbReference>